<comment type="caution">
    <text evidence="1">The sequence shown here is derived from an EMBL/GenBank/DDBJ whole genome shotgun (WGS) entry which is preliminary data.</text>
</comment>
<evidence type="ECO:0000313" key="1">
    <source>
        <dbReference type="EMBL" id="GAG17360.1"/>
    </source>
</evidence>
<proteinExistence type="predicted"/>
<gene>
    <name evidence="1" type="ORF">S01H1_60026</name>
</gene>
<organism evidence="1">
    <name type="scientific">marine sediment metagenome</name>
    <dbReference type="NCBI Taxonomy" id="412755"/>
    <lineage>
        <taxon>unclassified sequences</taxon>
        <taxon>metagenomes</taxon>
        <taxon>ecological metagenomes</taxon>
    </lineage>
</organism>
<dbReference type="AlphaFoldDB" id="X0VGD9"/>
<name>X0VGD9_9ZZZZ</name>
<accession>X0VGD9</accession>
<sequence length="77" mass="8503">MSVFTVRQHHGAPTLFMDGEPIFAGIYLTVRNFRGASVNAGPLDDPYFEQFRDAGFRLYSAPLPVSFDGTYDPATGE</sequence>
<reference evidence="1" key="1">
    <citation type="journal article" date="2014" name="Front. Microbiol.">
        <title>High frequency of phylogenetically diverse reductive dehalogenase-homologous genes in deep subseafloor sedimentary metagenomes.</title>
        <authorList>
            <person name="Kawai M."/>
            <person name="Futagami T."/>
            <person name="Toyoda A."/>
            <person name="Takaki Y."/>
            <person name="Nishi S."/>
            <person name="Hori S."/>
            <person name="Arai W."/>
            <person name="Tsubouchi T."/>
            <person name="Morono Y."/>
            <person name="Uchiyama I."/>
            <person name="Ito T."/>
            <person name="Fujiyama A."/>
            <person name="Inagaki F."/>
            <person name="Takami H."/>
        </authorList>
    </citation>
    <scope>NUCLEOTIDE SEQUENCE</scope>
    <source>
        <strain evidence="1">Expedition CK06-06</strain>
    </source>
</reference>
<dbReference type="EMBL" id="BARS01039301">
    <property type="protein sequence ID" value="GAG17360.1"/>
    <property type="molecule type" value="Genomic_DNA"/>
</dbReference>
<protein>
    <submittedName>
        <fullName evidence="1">Uncharacterized protein</fullName>
    </submittedName>
</protein>
<feature type="non-terminal residue" evidence="1">
    <location>
        <position position="77"/>
    </location>
</feature>